<evidence type="ECO:0000313" key="2">
    <source>
        <dbReference type="Proteomes" id="UP000037069"/>
    </source>
</evidence>
<protein>
    <submittedName>
        <fullName evidence="1">Uncharacterized protein</fullName>
    </submittedName>
</protein>
<dbReference type="AlphaFoldDB" id="A0A0L0BPG9"/>
<organism evidence="1 2">
    <name type="scientific">Lucilia cuprina</name>
    <name type="common">Green bottle fly</name>
    <name type="synonym">Australian sheep blowfly</name>
    <dbReference type="NCBI Taxonomy" id="7375"/>
    <lineage>
        <taxon>Eukaryota</taxon>
        <taxon>Metazoa</taxon>
        <taxon>Ecdysozoa</taxon>
        <taxon>Arthropoda</taxon>
        <taxon>Hexapoda</taxon>
        <taxon>Insecta</taxon>
        <taxon>Pterygota</taxon>
        <taxon>Neoptera</taxon>
        <taxon>Endopterygota</taxon>
        <taxon>Diptera</taxon>
        <taxon>Brachycera</taxon>
        <taxon>Muscomorpha</taxon>
        <taxon>Oestroidea</taxon>
        <taxon>Calliphoridae</taxon>
        <taxon>Luciliinae</taxon>
        <taxon>Lucilia</taxon>
    </lineage>
</organism>
<proteinExistence type="predicted"/>
<reference evidence="1 2" key="1">
    <citation type="journal article" date="2015" name="Nat. Commun.">
        <title>Lucilia cuprina genome unlocks parasitic fly biology to underpin future interventions.</title>
        <authorList>
            <person name="Anstead C.A."/>
            <person name="Korhonen P.K."/>
            <person name="Young N.D."/>
            <person name="Hall R.S."/>
            <person name="Jex A.R."/>
            <person name="Murali S.C."/>
            <person name="Hughes D.S."/>
            <person name="Lee S.F."/>
            <person name="Perry T."/>
            <person name="Stroehlein A.J."/>
            <person name="Ansell B.R."/>
            <person name="Breugelmans B."/>
            <person name="Hofmann A."/>
            <person name="Qu J."/>
            <person name="Dugan S."/>
            <person name="Lee S.L."/>
            <person name="Chao H."/>
            <person name="Dinh H."/>
            <person name="Han Y."/>
            <person name="Doddapaneni H.V."/>
            <person name="Worley K.C."/>
            <person name="Muzny D.M."/>
            <person name="Ioannidis P."/>
            <person name="Waterhouse R.M."/>
            <person name="Zdobnov E.M."/>
            <person name="James P.J."/>
            <person name="Bagnall N.H."/>
            <person name="Kotze A.C."/>
            <person name="Gibbs R.A."/>
            <person name="Richards S."/>
            <person name="Batterham P."/>
            <person name="Gasser R.B."/>
        </authorList>
    </citation>
    <scope>NUCLEOTIDE SEQUENCE [LARGE SCALE GENOMIC DNA]</scope>
    <source>
        <strain evidence="1 2">LS</strain>
        <tissue evidence="1">Full body</tissue>
    </source>
</reference>
<comment type="caution">
    <text evidence="1">The sequence shown here is derived from an EMBL/GenBank/DDBJ whole genome shotgun (WGS) entry which is preliminary data.</text>
</comment>
<keyword evidence="2" id="KW-1185">Reference proteome</keyword>
<dbReference type="Proteomes" id="UP000037069">
    <property type="component" value="Unassembled WGS sequence"/>
</dbReference>
<gene>
    <name evidence="1" type="ORF">FF38_12056</name>
</gene>
<accession>A0A0L0BPG9</accession>
<evidence type="ECO:0000313" key="1">
    <source>
        <dbReference type="EMBL" id="KNC21947.1"/>
    </source>
</evidence>
<name>A0A0L0BPG9_LUCCU</name>
<dbReference type="EMBL" id="JRES01001567">
    <property type="protein sequence ID" value="KNC21947.1"/>
    <property type="molecule type" value="Genomic_DNA"/>
</dbReference>
<sequence>MSSLMPYNRRTAKHLKISKHQYELCTRTTQYEEESNPNKYSNLGHNDVYNFEIVVFLAIKKIDPNLQGWLHNSHDKLVDSVVGWWWWLASAIIRLRISSVMTGSREACVPVKSSVLLNSMRIISWGGNCMGYTMVTAPFRRLIASPTILRD</sequence>